<dbReference type="EMBL" id="NBWU01000007">
    <property type="protein sequence ID" value="PCE62962.1"/>
    <property type="molecule type" value="Genomic_DNA"/>
</dbReference>
<keyword evidence="3" id="KW-1185">Reference proteome</keyword>
<accession>A0A2A4G5E2</accession>
<evidence type="ECO:0000259" key="1">
    <source>
        <dbReference type="Pfam" id="PF04205"/>
    </source>
</evidence>
<reference evidence="2 3" key="1">
    <citation type="submission" date="2017-04" db="EMBL/GenBank/DDBJ databases">
        <title>A new member of the family Flavobacteriaceae isolated from ascidians.</title>
        <authorList>
            <person name="Chen L."/>
        </authorList>
    </citation>
    <scope>NUCLEOTIDE SEQUENCE [LARGE SCALE GENOMIC DNA]</scope>
    <source>
        <strain evidence="2 3">HQA918</strain>
    </source>
</reference>
<name>A0A2A4G5E2_9FLAO</name>
<feature type="domain" description="FMN-binding" evidence="1">
    <location>
        <begin position="84"/>
        <end position="155"/>
    </location>
</feature>
<dbReference type="Pfam" id="PF04205">
    <property type="entry name" value="FMN_bind"/>
    <property type="match status" value="1"/>
</dbReference>
<evidence type="ECO:0000313" key="2">
    <source>
        <dbReference type="EMBL" id="PCE62962.1"/>
    </source>
</evidence>
<evidence type="ECO:0000313" key="3">
    <source>
        <dbReference type="Proteomes" id="UP000219559"/>
    </source>
</evidence>
<protein>
    <recommendedName>
        <fullName evidence="1">FMN-binding domain-containing protein</fullName>
    </recommendedName>
</protein>
<dbReference type="GO" id="GO:0016020">
    <property type="term" value="C:membrane"/>
    <property type="evidence" value="ECO:0007669"/>
    <property type="project" value="InterPro"/>
</dbReference>
<dbReference type="InterPro" id="IPR007329">
    <property type="entry name" value="FMN-bd"/>
</dbReference>
<dbReference type="GO" id="GO:0010181">
    <property type="term" value="F:FMN binding"/>
    <property type="evidence" value="ECO:0007669"/>
    <property type="project" value="InterPro"/>
</dbReference>
<sequence length="170" mass="18884">MTAAAFLFLTAWKTSPKLEAKIKSAIERAYTLTEWEQSTIAVTIPMESPLDFSNDRLFAIKKDGNLVGYGYLGEANSMKRTFDYLVLFNPDLSVRKSKVLIYREEHGRQIGSQRWLKQFIGLTPGTSLTYGSDIDAISGATISAKSMTVAMDQVLAAMAELEQKGIFKAQ</sequence>
<proteinExistence type="predicted"/>
<dbReference type="AlphaFoldDB" id="A0A2A4G5E2"/>
<dbReference type="Proteomes" id="UP000219559">
    <property type="component" value="Unassembled WGS sequence"/>
</dbReference>
<organism evidence="2 3">
    <name type="scientific">Sediminicola luteus</name>
    <dbReference type="NCBI Taxonomy" id="319238"/>
    <lineage>
        <taxon>Bacteria</taxon>
        <taxon>Pseudomonadati</taxon>
        <taxon>Bacteroidota</taxon>
        <taxon>Flavobacteriia</taxon>
        <taxon>Flavobacteriales</taxon>
        <taxon>Flavobacteriaceae</taxon>
        <taxon>Sediminicola</taxon>
    </lineage>
</organism>
<comment type="caution">
    <text evidence="2">The sequence shown here is derived from an EMBL/GenBank/DDBJ whole genome shotgun (WGS) entry which is preliminary data.</text>
</comment>
<gene>
    <name evidence="2" type="ORF">B7P33_16940</name>
</gene>